<dbReference type="GO" id="GO:0005886">
    <property type="term" value="C:plasma membrane"/>
    <property type="evidence" value="ECO:0007669"/>
    <property type="project" value="TreeGrafter"/>
</dbReference>
<keyword evidence="7" id="KW-1185">Reference proteome</keyword>
<dbReference type="OrthoDB" id="9802264at2"/>
<dbReference type="PROSITE" id="PS00211">
    <property type="entry name" value="ABC_TRANSPORTER_1"/>
    <property type="match status" value="1"/>
</dbReference>
<keyword evidence="4" id="KW-0067">ATP-binding</keyword>
<evidence type="ECO:0000256" key="4">
    <source>
        <dbReference type="ARBA" id="ARBA00022840"/>
    </source>
</evidence>
<dbReference type="InterPro" id="IPR003439">
    <property type="entry name" value="ABC_transporter-like_ATP-bd"/>
</dbReference>
<evidence type="ECO:0000313" key="6">
    <source>
        <dbReference type="EMBL" id="RAH98954.1"/>
    </source>
</evidence>
<dbReference type="InterPro" id="IPR015854">
    <property type="entry name" value="ABC_transpr_LolD-like"/>
</dbReference>
<comment type="similarity">
    <text evidence="1">Belongs to the ABC transporter superfamily.</text>
</comment>
<keyword evidence="3" id="KW-0547">Nucleotide-binding</keyword>
<dbReference type="RefSeq" id="WP_111350465.1">
    <property type="nucleotide sequence ID" value="NZ_QHHQ01000006.1"/>
</dbReference>
<dbReference type="CDD" id="cd03255">
    <property type="entry name" value="ABC_MJ0796_LolCDE_FtsE"/>
    <property type="match status" value="1"/>
</dbReference>
<dbReference type="PROSITE" id="PS50893">
    <property type="entry name" value="ABC_TRANSPORTER_2"/>
    <property type="match status" value="1"/>
</dbReference>
<proteinExistence type="inferred from homology"/>
<evidence type="ECO:0000256" key="1">
    <source>
        <dbReference type="ARBA" id="ARBA00005417"/>
    </source>
</evidence>
<accession>A0A8B2NMC0</accession>
<dbReference type="Proteomes" id="UP000249590">
    <property type="component" value="Unassembled WGS sequence"/>
</dbReference>
<evidence type="ECO:0000313" key="7">
    <source>
        <dbReference type="Proteomes" id="UP000249590"/>
    </source>
</evidence>
<dbReference type="GO" id="GO:0022857">
    <property type="term" value="F:transmembrane transporter activity"/>
    <property type="evidence" value="ECO:0007669"/>
    <property type="project" value="TreeGrafter"/>
</dbReference>
<evidence type="ECO:0000256" key="2">
    <source>
        <dbReference type="ARBA" id="ARBA00022448"/>
    </source>
</evidence>
<dbReference type="InterPro" id="IPR017911">
    <property type="entry name" value="MacB-like_ATP-bd"/>
</dbReference>
<protein>
    <submittedName>
        <fullName evidence="6">ABC transporter</fullName>
    </submittedName>
</protein>
<evidence type="ECO:0000259" key="5">
    <source>
        <dbReference type="PROSITE" id="PS50893"/>
    </source>
</evidence>
<comment type="caution">
    <text evidence="6">The sequence shown here is derived from an EMBL/GenBank/DDBJ whole genome shotgun (WGS) entry which is preliminary data.</text>
</comment>
<dbReference type="AlphaFoldDB" id="A0A8B2NMC0"/>
<dbReference type="SUPFAM" id="SSF52540">
    <property type="entry name" value="P-loop containing nucleoside triphosphate hydrolases"/>
    <property type="match status" value="1"/>
</dbReference>
<dbReference type="InterPro" id="IPR027417">
    <property type="entry name" value="P-loop_NTPase"/>
</dbReference>
<dbReference type="Pfam" id="PF00005">
    <property type="entry name" value="ABC_tran"/>
    <property type="match status" value="1"/>
</dbReference>
<keyword evidence="2" id="KW-0813">Transport</keyword>
<dbReference type="GO" id="GO:0016887">
    <property type="term" value="F:ATP hydrolysis activity"/>
    <property type="evidence" value="ECO:0007669"/>
    <property type="project" value="InterPro"/>
</dbReference>
<sequence length="232" mass="24558">MTALPAEILSVRNVSKAFPSGGTVVHALSDVSLSAGPGELIGIVGESGSGKSTMLLIAGLLELPTEGEVWLKDTKVSAPGADLDAMRALRRTVLGFVFQKANLIPFLTAEENVALALTIDDVPRRAAVDHARGLLDALGLGHRLGSMPARLSGGEQQRVAIARALATDPALILADEPTAALDSMRSRQVMELLRLIADARHSAVVVVTHDQRSLDLFDRVYTFHDGRIADTA</sequence>
<dbReference type="PANTHER" id="PTHR24220:SF86">
    <property type="entry name" value="ABC TRANSPORTER ABCH.1"/>
    <property type="match status" value="1"/>
</dbReference>
<evidence type="ECO:0000256" key="3">
    <source>
        <dbReference type="ARBA" id="ARBA00022741"/>
    </source>
</evidence>
<gene>
    <name evidence="6" type="ORF">DLJ53_25325</name>
</gene>
<name>A0A8B2NMC0_9HYPH</name>
<dbReference type="InterPro" id="IPR003593">
    <property type="entry name" value="AAA+_ATPase"/>
</dbReference>
<dbReference type="PANTHER" id="PTHR24220">
    <property type="entry name" value="IMPORT ATP-BINDING PROTEIN"/>
    <property type="match status" value="1"/>
</dbReference>
<organism evidence="6 7">
    <name type="scientific">Acuticoccus sediminis</name>
    <dbReference type="NCBI Taxonomy" id="2184697"/>
    <lineage>
        <taxon>Bacteria</taxon>
        <taxon>Pseudomonadati</taxon>
        <taxon>Pseudomonadota</taxon>
        <taxon>Alphaproteobacteria</taxon>
        <taxon>Hyphomicrobiales</taxon>
        <taxon>Amorphaceae</taxon>
        <taxon>Acuticoccus</taxon>
    </lineage>
</organism>
<feature type="domain" description="ABC transporter" evidence="5">
    <location>
        <begin position="9"/>
        <end position="232"/>
    </location>
</feature>
<dbReference type="Gene3D" id="3.40.50.300">
    <property type="entry name" value="P-loop containing nucleotide triphosphate hydrolases"/>
    <property type="match status" value="1"/>
</dbReference>
<dbReference type="GO" id="GO:0005524">
    <property type="term" value="F:ATP binding"/>
    <property type="evidence" value="ECO:0007669"/>
    <property type="project" value="UniProtKB-KW"/>
</dbReference>
<dbReference type="SMART" id="SM00382">
    <property type="entry name" value="AAA"/>
    <property type="match status" value="1"/>
</dbReference>
<dbReference type="InterPro" id="IPR017871">
    <property type="entry name" value="ABC_transporter-like_CS"/>
</dbReference>
<reference evidence="6 7" key="1">
    <citation type="submission" date="2018-05" db="EMBL/GenBank/DDBJ databases">
        <title>Acuticoccus sediminis sp. nov., isolated from deep-sea sediment of Indian Ocean.</title>
        <authorList>
            <person name="Liu X."/>
            <person name="Lai Q."/>
            <person name="Du Y."/>
            <person name="Sun F."/>
            <person name="Zhang X."/>
            <person name="Wang S."/>
            <person name="Shao Z."/>
        </authorList>
    </citation>
    <scope>NUCLEOTIDE SEQUENCE [LARGE SCALE GENOMIC DNA]</scope>
    <source>
        <strain evidence="6 7">PTG4-2</strain>
    </source>
</reference>
<dbReference type="EMBL" id="QHHQ01000006">
    <property type="protein sequence ID" value="RAH98954.1"/>
    <property type="molecule type" value="Genomic_DNA"/>
</dbReference>